<evidence type="ECO:0000313" key="1">
    <source>
        <dbReference type="EMBL" id="MPC30733.1"/>
    </source>
</evidence>
<name>A0A5B7ECP3_PORTR</name>
<accession>A0A5B7ECP3</accession>
<proteinExistence type="predicted"/>
<evidence type="ECO:0000313" key="2">
    <source>
        <dbReference type="Proteomes" id="UP000324222"/>
    </source>
</evidence>
<keyword evidence="2" id="KW-1185">Reference proteome</keyword>
<dbReference type="Proteomes" id="UP000324222">
    <property type="component" value="Unassembled WGS sequence"/>
</dbReference>
<protein>
    <submittedName>
        <fullName evidence="1">Uncharacterized protein</fullName>
    </submittedName>
</protein>
<gene>
    <name evidence="1" type="ORF">E2C01_024002</name>
</gene>
<dbReference type="AlphaFoldDB" id="A0A5B7ECP3"/>
<organism evidence="1 2">
    <name type="scientific">Portunus trituberculatus</name>
    <name type="common">Swimming crab</name>
    <name type="synonym">Neptunus trituberculatus</name>
    <dbReference type="NCBI Taxonomy" id="210409"/>
    <lineage>
        <taxon>Eukaryota</taxon>
        <taxon>Metazoa</taxon>
        <taxon>Ecdysozoa</taxon>
        <taxon>Arthropoda</taxon>
        <taxon>Crustacea</taxon>
        <taxon>Multicrustacea</taxon>
        <taxon>Malacostraca</taxon>
        <taxon>Eumalacostraca</taxon>
        <taxon>Eucarida</taxon>
        <taxon>Decapoda</taxon>
        <taxon>Pleocyemata</taxon>
        <taxon>Brachyura</taxon>
        <taxon>Eubrachyura</taxon>
        <taxon>Portunoidea</taxon>
        <taxon>Portunidae</taxon>
        <taxon>Portuninae</taxon>
        <taxon>Portunus</taxon>
    </lineage>
</organism>
<reference evidence="1 2" key="1">
    <citation type="submission" date="2019-05" db="EMBL/GenBank/DDBJ databases">
        <title>Another draft genome of Portunus trituberculatus and its Hox gene families provides insights of decapod evolution.</title>
        <authorList>
            <person name="Jeong J.-H."/>
            <person name="Song I."/>
            <person name="Kim S."/>
            <person name="Choi T."/>
            <person name="Kim D."/>
            <person name="Ryu S."/>
            <person name="Kim W."/>
        </authorList>
    </citation>
    <scope>NUCLEOTIDE SEQUENCE [LARGE SCALE GENOMIC DNA]</scope>
    <source>
        <tissue evidence="1">Muscle</tissue>
    </source>
</reference>
<dbReference type="EMBL" id="VSRR010002309">
    <property type="protein sequence ID" value="MPC30733.1"/>
    <property type="molecule type" value="Genomic_DNA"/>
</dbReference>
<comment type="caution">
    <text evidence="1">The sequence shown here is derived from an EMBL/GenBank/DDBJ whole genome shotgun (WGS) entry which is preliminary data.</text>
</comment>
<sequence>MRKNRFSNRVVDEWSKFYDHGVLRKIRQIYGWG</sequence>